<accession>A0A6I4IJ10</accession>
<dbReference type="EMBL" id="WQLW01000001">
    <property type="protein sequence ID" value="MVO07672.1"/>
    <property type="molecule type" value="Genomic_DNA"/>
</dbReference>
<evidence type="ECO:0000313" key="1">
    <source>
        <dbReference type="EMBL" id="MVO07672.1"/>
    </source>
</evidence>
<name>A0A6I4IJ10_9FLAO</name>
<reference evidence="2" key="1">
    <citation type="submission" date="2019-05" db="EMBL/GenBank/DDBJ databases">
        <title>Flavobacterium profundi sp. nov., isolated from a deep-sea seamount.</title>
        <authorList>
            <person name="Zhang D.-C."/>
        </authorList>
    </citation>
    <scope>NUCLEOTIDE SEQUENCE [LARGE SCALE GENOMIC DNA]</scope>
    <source>
        <strain evidence="2">TP390</strain>
    </source>
</reference>
<dbReference type="OrthoDB" id="1454346at2"/>
<comment type="caution">
    <text evidence="1">The sequence shown here is derived from an EMBL/GenBank/DDBJ whole genome shotgun (WGS) entry which is preliminary data.</text>
</comment>
<gene>
    <name evidence="1" type="ORF">GOQ30_00675</name>
</gene>
<keyword evidence="2" id="KW-1185">Reference proteome</keyword>
<proteinExistence type="predicted"/>
<organism evidence="1 2">
    <name type="scientific">Flavobacterium profundi</name>
    <dbReference type="NCBI Taxonomy" id="1774945"/>
    <lineage>
        <taxon>Bacteria</taxon>
        <taxon>Pseudomonadati</taxon>
        <taxon>Bacteroidota</taxon>
        <taxon>Flavobacteriia</taxon>
        <taxon>Flavobacteriales</taxon>
        <taxon>Flavobacteriaceae</taxon>
        <taxon>Flavobacterium</taxon>
    </lineage>
</organism>
<dbReference type="AlphaFoldDB" id="A0A6I4IJ10"/>
<dbReference type="Proteomes" id="UP000431264">
    <property type="component" value="Unassembled WGS sequence"/>
</dbReference>
<sequence length="151" mass="17741">MILKRQNIKQLLILFLFFFISTNGFCDTIDYWHVYINNKVVAEFNQNSSDLTIKIKKGEITKKDLITVRYFSDHLCTDCVYGLTALAEIKRKAPEVETDNHFGELTISFDELLDIQKTDGTNKFYFNYHQRKNNAIKAMFNKLLFILILPE</sequence>
<dbReference type="RefSeq" id="WP_140996091.1">
    <property type="nucleotide sequence ID" value="NZ_VDCZ01000001.1"/>
</dbReference>
<evidence type="ECO:0000313" key="2">
    <source>
        <dbReference type="Proteomes" id="UP000431264"/>
    </source>
</evidence>
<protein>
    <submittedName>
        <fullName evidence="1">Uncharacterized protein</fullName>
    </submittedName>
</protein>